<evidence type="ECO:0000313" key="2">
    <source>
        <dbReference type="Proteomes" id="UP000016761"/>
    </source>
</evidence>
<protein>
    <submittedName>
        <fullName evidence="1">Uncharacterized protein</fullName>
    </submittedName>
</protein>
<dbReference type="AlphaFoldDB" id="U4T998"/>
<sequence>MRHKKSFIIDNVRVINCLNSVDASADWLKSLLAIIKRSGSSYLSATE</sequence>
<proteinExistence type="predicted"/>
<evidence type="ECO:0000313" key="1">
    <source>
        <dbReference type="EMBL" id="ERL55294.1"/>
    </source>
</evidence>
<name>U4T998_9GAMM</name>
<comment type="caution">
    <text evidence="1">The sequence shown here is derived from an EMBL/GenBank/DDBJ whole genome shotgun (WGS) entry which is preliminary data.</text>
</comment>
<keyword evidence="2" id="KW-1185">Reference proteome</keyword>
<dbReference type="Proteomes" id="UP000016761">
    <property type="component" value="Unassembled WGS sequence"/>
</dbReference>
<dbReference type="PATRIC" id="fig|1354303.4.peg.1786"/>
<dbReference type="EMBL" id="AUSW01000032">
    <property type="protein sequence ID" value="ERL55294.1"/>
    <property type="molecule type" value="Genomic_DNA"/>
</dbReference>
<accession>U4T998</accession>
<reference evidence="1 2" key="1">
    <citation type="journal article" date="2013" name="Genome Announc.">
        <title>Draft Genome Sequence of Psychrobacter aquaticus Strain CMS 56T, Isolated from a Cyanobacterial Mat Sample Collected from Water Bodies in the McMurdo Dry Valley Region of Antarctica.</title>
        <authorList>
            <person name="Reddy G.S."/>
            <person name="Ara S."/>
            <person name="Singh A."/>
            <person name="Kumar Pinnaka A."/>
            <person name="Shivaji S."/>
        </authorList>
    </citation>
    <scope>NUCLEOTIDE SEQUENCE [LARGE SCALE GENOMIC DNA]</scope>
    <source>
        <strain evidence="1 2">CMS 56</strain>
    </source>
</reference>
<organism evidence="1 2">
    <name type="scientific">Psychrobacter aquaticus CMS 56</name>
    <dbReference type="NCBI Taxonomy" id="1354303"/>
    <lineage>
        <taxon>Bacteria</taxon>
        <taxon>Pseudomonadati</taxon>
        <taxon>Pseudomonadota</taxon>
        <taxon>Gammaproteobacteria</taxon>
        <taxon>Moraxellales</taxon>
        <taxon>Moraxellaceae</taxon>
        <taxon>Psychrobacter</taxon>
    </lineage>
</organism>
<gene>
    <name evidence="1" type="ORF">M917_1818</name>
</gene>